<keyword evidence="2" id="KW-1185">Reference proteome</keyword>
<dbReference type="GO" id="GO:0016301">
    <property type="term" value="F:kinase activity"/>
    <property type="evidence" value="ECO:0007669"/>
    <property type="project" value="UniProtKB-KW"/>
</dbReference>
<dbReference type="OrthoDB" id="4062651at2759"/>
<dbReference type="EMBL" id="SWLB01000020">
    <property type="protein sequence ID" value="KAF3325431.1"/>
    <property type="molecule type" value="Genomic_DNA"/>
</dbReference>
<name>A0A833QUP2_9POAL</name>
<dbReference type="Gene3D" id="1.10.510.10">
    <property type="entry name" value="Transferase(Phosphotransferase) domain 1"/>
    <property type="match status" value="1"/>
</dbReference>
<dbReference type="AlphaFoldDB" id="A0A833QUP2"/>
<keyword evidence="1" id="KW-0418">Kinase</keyword>
<reference evidence="1" key="1">
    <citation type="submission" date="2020-01" db="EMBL/GenBank/DDBJ databases">
        <title>Genome sequence of Kobresia littledalei, the first chromosome-level genome in the family Cyperaceae.</title>
        <authorList>
            <person name="Qu G."/>
        </authorList>
    </citation>
    <scope>NUCLEOTIDE SEQUENCE</scope>
    <source>
        <strain evidence="1">C.B.Clarke</strain>
        <tissue evidence="1">Leaf</tissue>
    </source>
</reference>
<evidence type="ECO:0000313" key="2">
    <source>
        <dbReference type="Proteomes" id="UP000623129"/>
    </source>
</evidence>
<sequence>MVVLEGICEIALQCLNPKGEDRPTMRQVVEELKKLVTLHNSSPGQQIGQEEMESLLGETKFPSISDISGSNSTQYSAVLEINPGAPR</sequence>
<accession>A0A833QUP2</accession>
<dbReference type="Proteomes" id="UP000623129">
    <property type="component" value="Unassembled WGS sequence"/>
</dbReference>
<protein>
    <submittedName>
        <fullName evidence="1">LRR receptor-like serine/threonine-protein kinase</fullName>
    </submittedName>
</protein>
<organism evidence="1 2">
    <name type="scientific">Carex littledalei</name>
    <dbReference type="NCBI Taxonomy" id="544730"/>
    <lineage>
        <taxon>Eukaryota</taxon>
        <taxon>Viridiplantae</taxon>
        <taxon>Streptophyta</taxon>
        <taxon>Embryophyta</taxon>
        <taxon>Tracheophyta</taxon>
        <taxon>Spermatophyta</taxon>
        <taxon>Magnoliopsida</taxon>
        <taxon>Liliopsida</taxon>
        <taxon>Poales</taxon>
        <taxon>Cyperaceae</taxon>
        <taxon>Cyperoideae</taxon>
        <taxon>Cariceae</taxon>
        <taxon>Carex</taxon>
        <taxon>Carex subgen. Euthyceras</taxon>
    </lineage>
</organism>
<evidence type="ECO:0000313" key="1">
    <source>
        <dbReference type="EMBL" id="KAF3325431.1"/>
    </source>
</evidence>
<proteinExistence type="predicted"/>
<gene>
    <name evidence="1" type="ORF">FCM35_KLT10502</name>
</gene>
<keyword evidence="1" id="KW-0808">Transferase</keyword>
<keyword evidence="1" id="KW-0675">Receptor</keyword>
<comment type="caution">
    <text evidence="1">The sequence shown here is derived from an EMBL/GenBank/DDBJ whole genome shotgun (WGS) entry which is preliminary data.</text>
</comment>